<feature type="compositionally biased region" description="Low complexity" evidence="3">
    <location>
        <begin position="44"/>
        <end position="59"/>
    </location>
</feature>
<feature type="region of interest" description="Disordered" evidence="3">
    <location>
        <begin position="1"/>
        <end position="572"/>
    </location>
</feature>
<dbReference type="Pfam" id="PF21071">
    <property type="entry name" value="LARP1_HEAT"/>
    <property type="match status" value="1"/>
</dbReference>
<evidence type="ECO:0000256" key="2">
    <source>
        <dbReference type="PROSITE-ProRule" id="PRU00332"/>
    </source>
</evidence>
<reference evidence="5 6" key="1">
    <citation type="submission" date="2019-06" db="EMBL/GenBank/DDBJ databases">
        <title>Draft genome sequence of the filamentous fungus Phialemoniopsis curvata isolated from diesel fuel.</title>
        <authorList>
            <person name="Varaljay V.A."/>
            <person name="Lyon W.J."/>
            <person name="Crouch A.L."/>
            <person name="Drake C.E."/>
            <person name="Hollomon J.M."/>
            <person name="Nadeau L.J."/>
            <person name="Nunn H.S."/>
            <person name="Stevenson B.S."/>
            <person name="Bojanowski C.L."/>
            <person name="Crookes-Goodson W.J."/>
        </authorList>
    </citation>
    <scope>NUCLEOTIDE SEQUENCE [LARGE SCALE GENOMIC DNA]</scope>
    <source>
        <strain evidence="5 6">D216</strain>
    </source>
</reference>
<dbReference type="GO" id="GO:0000339">
    <property type="term" value="F:RNA cap binding"/>
    <property type="evidence" value="ECO:0007669"/>
    <property type="project" value="InterPro"/>
</dbReference>
<feature type="region of interest" description="Disordered" evidence="3">
    <location>
        <begin position="817"/>
        <end position="861"/>
    </location>
</feature>
<feature type="compositionally biased region" description="Gly residues" evidence="3">
    <location>
        <begin position="478"/>
        <end position="489"/>
    </location>
</feature>
<dbReference type="PROSITE" id="PS50961">
    <property type="entry name" value="HTH_LA"/>
    <property type="match status" value="1"/>
</dbReference>
<dbReference type="Gene3D" id="1.10.10.10">
    <property type="entry name" value="Winged helix-like DNA-binding domain superfamily/Winged helix DNA-binding domain"/>
    <property type="match status" value="1"/>
</dbReference>
<dbReference type="SMART" id="SM00715">
    <property type="entry name" value="LA"/>
    <property type="match status" value="1"/>
</dbReference>
<feature type="compositionally biased region" description="Basic and acidic residues" evidence="3">
    <location>
        <begin position="147"/>
        <end position="172"/>
    </location>
</feature>
<feature type="compositionally biased region" description="Polar residues" evidence="3">
    <location>
        <begin position="562"/>
        <end position="572"/>
    </location>
</feature>
<dbReference type="InterPro" id="IPR036388">
    <property type="entry name" value="WH-like_DNA-bd_sf"/>
</dbReference>
<feature type="compositionally biased region" description="Basic and acidic residues" evidence="3">
    <location>
        <begin position="288"/>
        <end position="307"/>
    </location>
</feature>
<dbReference type="GO" id="GO:0048255">
    <property type="term" value="P:mRNA stabilization"/>
    <property type="evidence" value="ECO:0007669"/>
    <property type="project" value="InterPro"/>
</dbReference>
<dbReference type="SUPFAM" id="SSF46785">
    <property type="entry name" value="Winged helix' DNA-binding domain"/>
    <property type="match status" value="1"/>
</dbReference>
<proteinExistence type="predicted"/>
<feature type="compositionally biased region" description="Basic and acidic residues" evidence="3">
    <location>
        <begin position="817"/>
        <end position="827"/>
    </location>
</feature>
<dbReference type="Proteomes" id="UP000319257">
    <property type="component" value="Unassembled WGS sequence"/>
</dbReference>
<dbReference type="InterPro" id="IPR006607">
    <property type="entry name" value="DM15"/>
</dbReference>
<dbReference type="EMBL" id="SKBQ01000013">
    <property type="protein sequence ID" value="TPX17452.1"/>
    <property type="molecule type" value="Genomic_DNA"/>
</dbReference>
<sequence>MSNSGTFSYAQAARGKPATAQATPPQVSSPAPPSTSSLGKDDAVSTTTTATALSSQPASEIIEDKPASTESDAAPQKQDAEVASVGEAASSAAPAADQPSATVSRDDATSTTGSVPTSSEKPAKTASANSRQDSNDSRKGKKGKKGKQADKDSEQDQAQQKEAEKEAVKIALKEAPAPTVNPWHKRIEAQSAQAKSVAGQAPKVAAAVTEGAAATAQEGSKKQGTESADASAAVKTQKRAGDAPRPGEQRRSGPRGSRSDKDDRTSAALPSVEDAAAWPTPETAATADEGKPKATVQETERTEKESQDDNGLAKSKQKWVPVPFVPTVAFQTPLPQRTTKPRGGGRGGREVSSRGAQGSPTAATGEKVNAASPTTTAPAKASEGRETQRESASTGRASSQGAPAPSKRASIDGSFAREQRKPSATTSTERAKDPATTEGSAVAGKAESSTRDAGFQSFKEQGHSGRERSDARHERGGRGGYRGGRGGHNGHAAASHINQAGFPPNGQRYSSHGVYSPQQQNPYSPPPGQYAFSGHGSRNGRGNARSQSLTNGPSYSGRAANGGNNAQRTHSLQTSELPQEYQMHGYNGFSQFPSPFQDPDLIHGLKLQVEYYFSLDNLCKDTFLRKNMDSQGFVLLSTVASFQRMAALAPSLDFVRLACAQSEKIDYVVGDDNVERLRSREKWEMFLMPMDERDQGARTAGPAHFQWRSHDRIPQAPYPGQMIPSAYPAVSPTGYGQHYGQNGTDQMYSFYPNGMHAEPNVNGGAVNGFHYPGESQLSATVADFAPSGFAGPAVTLDDFQNWPDEQVDSFMVNLSDERAQSAGEEKSNPAVVNGSKESSSNASNVEQSKEAPRTNSVSYTKLRSRALEQRKAAAPGETPPEMRDLYAFWSHALTEHFNARMYQEFKDFALEDGRKETPSKTGLNRLMSYYHKILSQERSWAAGKPFHEFFTPHYEEAKQVAQSMGLVNGEGRN</sequence>
<feature type="compositionally biased region" description="Polar residues" evidence="3">
    <location>
        <begin position="329"/>
        <end position="338"/>
    </location>
</feature>
<dbReference type="InParanoid" id="A0A507B5C0"/>
<feature type="compositionally biased region" description="Low complexity" evidence="3">
    <location>
        <begin position="273"/>
        <end position="287"/>
    </location>
</feature>
<feature type="compositionally biased region" description="Basic and acidic residues" evidence="3">
    <location>
        <begin position="460"/>
        <end position="477"/>
    </location>
</feature>
<evidence type="ECO:0000256" key="1">
    <source>
        <dbReference type="ARBA" id="ARBA00022884"/>
    </source>
</evidence>
<feature type="compositionally biased region" description="Basic and acidic residues" evidence="3">
    <location>
        <begin position="239"/>
        <end position="265"/>
    </location>
</feature>
<comment type="caution">
    <text evidence="5">The sequence shown here is derived from an EMBL/GenBank/DDBJ whole genome shotgun (WGS) entry which is preliminary data.</text>
</comment>
<gene>
    <name evidence="5" type="ORF">E0L32_003095</name>
</gene>
<evidence type="ECO:0000259" key="4">
    <source>
        <dbReference type="PROSITE" id="PS50961"/>
    </source>
</evidence>
<feature type="compositionally biased region" description="Polar residues" evidence="3">
    <location>
        <begin position="20"/>
        <end position="38"/>
    </location>
</feature>
<evidence type="ECO:0000256" key="3">
    <source>
        <dbReference type="SAM" id="MobiDB-lite"/>
    </source>
</evidence>
<keyword evidence="6" id="KW-1185">Reference proteome</keyword>
<feature type="compositionally biased region" description="Polar residues" evidence="3">
    <location>
        <begin position="544"/>
        <end position="554"/>
    </location>
</feature>
<dbReference type="SMART" id="SM00684">
    <property type="entry name" value="DM15"/>
    <property type="match status" value="2"/>
</dbReference>
<evidence type="ECO:0000313" key="5">
    <source>
        <dbReference type="EMBL" id="TPX17452.1"/>
    </source>
</evidence>
<feature type="compositionally biased region" description="Low complexity" evidence="3">
    <location>
        <begin position="370"/>
        <end position="381"/>
    </location>
</feature>
<organism evidence="5 6">
    <name type="scientific">Thyridium curvatum</name>
    <dbReference type="NCBI Taxonomy" id="1093900"/>
    <lineage>
        <taxon>Eukaryota</taxon>
        <taxon>Fungi</taxon>
        <taxon>Dikarya</taxon>
        <taxon>Ascomycota</taxon>
        <taxon>Pezizomycotina</taxon>
        <taxon>Sordariomycetes</taxon>
        <taxon>Sordariomycetidae</taxon>
        <taxon>Thyridiales</taxon>
        <taxon>Thyridiaceae</taxon>
        <taxon>Thyridium</taxon>
    </lineage>
</organism>
<keyword evidence="1 2" id="KW-0694">RNA-binding</keyword>
<dbReference type="GeneID" id="41970542"/>
<feature type="compositionally biased region" description="Low complexity" evidence="3">
    <location>
        <begin position="81"/>
        <end position="101"/>
    </location>
</feature>
<dbReference type="STRING" id="1093900.A0A507B5C0"/>
<dbReference type="Pfam" id="PF05383">
    <property type="entry name" value="La"/>
    <property type="match status" value="1"/>
</dbReference>
<dbReference type="InterPro" id="IPR006630">
    <property type="entry name" value="La_HTH"/>
</dbReference>
<dbReference type="OrthoDB" id="340227at2759"/>
<evidence type="ECO:0000313" key="6">
    <source>
        <dbReference type="Proteomes" id="UP000319257"/>
    </source>
</evidence>
<name>A0A507B5C0_9PEZI</name>
<accession>A0A507B5C0</accession>
<dbReference type="InterPro" id="IPR036390">
    <property type="entry name" value="WH_DNA-bd_sf"/>
</dbReference>
<feature type="domain" description="HTH La-type RNA-binding" evidence="4">
    <location>
        <begin position="595"/>
        <end position="686"/>
    </location>
</feature>
<feature type="compositionally biased region" description="Polar residues" evidence="3">
    <location>
        <begin position="109"/>
        <end position="132"/>
    </location>
</feature>
<dbReference type="RefSeq" id="XP_030999163.1">
    <property type="nucleotide sequence ID" value="XM_031137358.1"/>
</dbReference>
<feature type="compositionally biased region" description="Low complexity" evidence="3">
    <location>
        <begin position="204"/>
        <end position="218"/>
    </location>
</feature>
<protein>
    <recommendedName>
        <fullName evidence="4">HTH La-type RNA-binding domain-containing protein</fullName>
    </recommendedName>
</protein>
<dbReference type="AlphaFoldDB" id="A0A507B5C0"/>
<dbReference type="CDD" id="cd07323">
    <property type="entry name" value="LAM"/>
    <property type="match status" value="1"/>
</dbReference>
<feature type="compositionally biased region" description="Polar residues" evidence="3">
    <location>
        <begin position="390"/>
        <end position="401"/>
    </location>
</feature>
<feature type="compositionally biased region" description="Polar residues" evidence="3">
    <location>
        <begin position="835"/>
        <end position="846"/>
    </location>
</feature>